<dbReference type="EMBL" id="LCAW01000019">
    <property type="protein sequence ID" value="KKR98318.1"/>
    <property type="molecule type" value="Genomic_DNA"/>
</dbReference>
<dbReference type="InterPro" id="IPR023885">
    <property type="entry name" value="4Fe4S-binding_SPASM_dom"/>
</dbReference>
<evidence type="ECO:0000259" key="7">
    <source>
        <dbReference type="PROSITE" id="PS51918"/>
    </source>
</evidence>
<evidence type="ECO:0000256" key="2">
    <source>
        <dbReference type="ARBA" id="ARBA00022485"/>
    </source>
</evidence>
<evidence type="ECO:0000256" key="4">
    <source>
        <dbReference type="ARBA" id="ARBA00022723"/>
    </source>
</evidence>
<keyword evidence="2" id="KW-0004">4Fe-4S</keyword>
<evidence type="ECO:0000256" key="6">
    <source>
        <dbReference type="ARBA" id="ARBA00023014"/>
    </source>
</evidence>
<organism evidence="8 9">
    <name type="scientific">Candidatus Uhrbacteria bacterium GW2011_GWC1_41_20</name>
    <dbReference type="NCBI Taxonomy" id="1618983"/>
    <lineage>
        <taxon>Bacteria</taxon>
        <taxon>Candidatus Uhriibacteriota</taxon>
    </lineage>
</organism>
<keyword evidence="3" id="KW-0949">S-adenosyl-L-methionine</keyword>
<name>A0A0G0VBL1_9BACT</name>
<keyword evidence="6" id="KW-0411">Iron-sulfur</keyword>
<proteinExistence type="predicted"/>
<reference evidence="8 9" key="1">
    <citation type="journal article" date="2015" name="Nature">
        <title>rRNA introns, odd ribosomes, and small enigmatic genomes across a large radiation of phyla.</title>
        <authorList>
            <person name="Brown C.T."/>
            <person name="Hug L.A."/>
            <person name="Thomas B.C."/>
            <person name="Sharon I."/>
            <person name="Castelle C.J."/>
            <person name="Singh A."/>
            <person name="Wilkins M.J."/>
            <person name="Williams K.H."/>
            <person name="Banfield J.F."/>
        </authorList>
    </citation>
    <scope>NUCLEOTIDE SEQUENCE [LARGE SCALE GENOMIC DNA]</scope>
</reference>
<dbReference type="GO" id="GO:0003824">
    <property type="term" value="F:catalytic activity"/>
    <property type="evidence" value="ECO:0007669"/>
    <property type="project" value="InterPro"/>
</dbReference>
<dbReference type="PANTHER" id="PTHR11228">
    <property type="entry name" value="RADICAL SAM DOMAIN PROTEIN"/>
    <property type="match status" value="1"/>
</dbReference>
<evidence type="ECO:0000313" key="9">
    <source>
        <dbReference type="Proteomes" id="UP000033930"/>
    </source>
</evidence>
<keyword evidence="4" id="KW-0479">Metal-binding</keyword>
<evidence type="ECO:0000256" key="1">
    <source>
        <dbReference type="ARBA" id="ARBA00001966"/>
    </source>
</evidence>
<sequence>MFKKIYWEINKKYYSLQKSTHELKSISLEITGMCNLHCKHCYMNSKQQSSDDLTTEEWKIFIDQVYKYFGNKINLGITGGEPLIRSDLLEILEHMKKLGFNVNLTTNGVLLDERIVKHLKKNIFGLSISLDGLVDSHNYLRQSDVFTKTTENIKLCKKNNIKYLIVKTAIYKNNLNELKDLYEIIKNIGVDEWHLFAVEPLGRAKLNKNEILSPIEYGLLCEFVDKLKNDKMNIIKIRFGEEGSNFMYSKSCDYCKFKLCNAGISSCVILYNGDIVNCMQSNRDDVQGNVKTDDFKKIWDTKFIKNREKNYTSCNKHYF</sequence>
<dbReference type="InterPro" id="IPR058240">
    <property type="entry name" value="rSAM_sf"/>
</dbReference>
<protein>
    <submittedName>
        <fullName evidence="8">Radical SAM domain-containing protein</fullName>
    </submittedName>
</protein>
<dbReference type="PIRSF" id="PIRSF037420">
    <property type="entry name" value="PQQ_syn_pqqE"/>
    <property type="match status" value="1"/>
</dbReference>
<dbReference type="InterPro" id="IPR007197">
    <property type="entry name" value="rSAM"/>
</dbReference>
<dbReference type="InterPro" id="IPR017200">
    <property type="entry name" value="PqqE-like"/>
</dbReference>
<dbReference type="Gene3D" id="3.20.20.70">
    <property type="entry name" value="Aldolase class I"/>
    <property type="match status" value="1"/>
</dbReference>
<evidence type="ECO:0000313" key="8">
    <source>
        <dbReference type="EMBL" id="KKR98318.1"/>
    </source>
</evidence>
<dbReference type="Pfam" id="PF13186">
    <property type="entry name" value="SPASM"/>
    <property type="match status" value="1"/>
</dbReference>
<feature type="domain" description="Radical SAM core" evidence="7">
    <location>
        <begin position="20"/>
        <end position="238"/>
    </location>
</feature>
<dbReference type="SFLD" id="SFLDG01067">
    <property type="entry name" value="SPASM/twitch_domain_containing"/>
    <property type="match status" value="1"/>
</dbReference>
<dbReference type="SFLD" id="SFLDG01386">
    <property type="entry name" value="main_SPASM_domain-containing"/>
    <property type="match status" value="1"/>
</dbReference>
<comment type="cofactor">
    <cofactor evidence="1">
        <name>[4Fe-4S] cluster</name>
        <dbReference type="ChEBI" id="CHEBI:49883"/>
    </cofactor>
</comment>
<comment type="caution">
    <text evidence="8">The sequence shown here is derived from an EMBL/GenBank/DDBJ whole genome shotgun (WGS) entry which is preliminary data.</text>
</comment>
<dbReference type="AlphaFoldDB" id="A0A0G0VBL1"/>
<dbReference type="GO" id="GO:0051539">
    <property type="term" value="F:4 iron, 4 sulfur cluster binding"/>
    <property type="evidence" value="ECO:0007669"/>
    <property type="project" value="UniProtKB-KW"/>
</dbReference>
<dbReference type="InterPro" id="IPR050377">
    <property type="entry name" value="Radical_SAM_PqqE_MftC-like"/>
</dbReference>
<dbReference type="PANTHER" id="PTHR11228:SF7">
    <property type="entry name" value="PQQA PEPTIDE CYCLASE"/>
    <property type="match status" value="1"/>
</dbReference>
<dbReference type="InterPro" id="IPR013785">
    <property type="entry name" value="Aldolase_TIM"/>
</dbReference>
<keyword evidence="5" id="KW-0408">Iron</keyword>
<accession>A0A0G0VBL1</accession>
<dbReference type="Proteomes" id="UP000033930">
    <property type="component" value="Unassembled WGS sequence"/>
</dbReference>
<dbReference type="SFLD" id="SFLDS00029">
    <property type="entry name" value="Radical_SAM"/>
    <property type="match status" value="1"/>
</dbReference>
<dbReference type="GO" id="GO:0046872">
    <property type="term" value="F:metal ion binding"/>
    <property type="evidence" value="ECO:0007669"/>
    <property type="project" value="UniProtKB-KW"/>
</dbReference>
<dbReference type="PROSITE" id="PS51918">
    <property type="entry name" value="RADICAL_SAM"/>
    <property type="match status" value="1"/>
</dbReference>
<dbReference type="CDD" id="cd01335">
    <property type="entry name" value="Radical_SAM"/>
    <property type="match status" value="1"/>
</dbReference>
<evidence type="ECO:0000256" key="5">
    <source>
        <dbReference type="ARBA" id="ARBA00023004"/>
    </source>
</evidence>
<gene>
    <name evidence="8" type="ORF">UU50_C0019G0026</name>
</gene>
<dbReference type="SUPFAM" id="SSF102114">
    <property type="entry name" value="Radical SAM enzymes"/>
    <property type="match status" value="1"/>
</dbReference>
<dbReference type="Pfam" id="PF04055">
    <property type="entry name" value="Radical_SAM"/>
    <property type="match status" value="1"/>
</dbReference>
<evidence type="ECO:0000256" key="3">
    <source>
        <dbReference type="ARBA" id="ARBA00022691"/>
    </source>
</evidence>